<name>A0AAV3PKY1_LITER</name>
<keyword evidence="1" id="KW-0175">Coiled coil</keyword>
<dbReference type="AlphaFoldDB" id="A0AAV3PKY1"/>
<gene>
    <name evidence="3" type="ORF">LIER_10896</name>
</gene>
<evidence type="ECO:0000313" key="4">
    <source>
        <dbReference type="Proteomes" id="UP001454036"/>
    </source>
</evidence>
<feature type="region of interest" description="Disordered" evidence="2">
    <location>
        <begin position="1"/>
        <end position="55"/>
    </location>
</feature>
<sequence>MPHKVSFKAVTTGKDTLEKVSNRKSKEVSGESSEVPSSAHAPKKPRKASKKPTLDIPDHFSSLGVMVSGHPSPPPVSASGVVAVLAVKGDMEGIMGHPTPSSIHDAFSHFHLKSMEYARGLFLRWSECEESRDASEAEKISLEKRMSESDLSSKNESELAVFKSSLEEAAVQIKELQSQNRDTRKLLAGSLEELRSRPPPEVVVANFKESQNYKDILVDDTVSIMRAYSLKISEEFDVVHSMFPKFVEEHFGKEYVIALIDSEESDHEPVDDESDDDLGED</sequence>
<feature type="compositionally biased region" description="Basic residues" evidence="2">
    <location>
        <begin position="41"/>
        <end position="50"/>
    </location>
</feature>
<comment type="caution">
    <text evidence="3">The sequence shown here is derived from an EMBL/GenBank/DDBJ whole genome shotgun (WGS) entry which is preliminary data.</text>
</comment>
<feature type="compositionally biased region" description="Basic and acidic residues" evidence="2">
    <location>
        <begin position="15"/>
        <end position="29"/>
    </location>
</feature>
<proteinExistence type="predicted"/>
<evidence type="ECO:0000256" key="2">
    <source>
        <dbReference type="SAM" id="MobiDB-lite"/>
    </source>
</evidence>
<feature type="region of interest" description="Disordered" evidence="2">
    <location>
        <begin position="262"/>
        <end position="281"/>
    </location>
</feature>
<reference evidence="3 4" key="1">
    <citation type="submission" date="2024-01" db="EMBL/GenBank/DDBJ databases">
        <title>The complete chloroplast genome sequence of Lithospermum erythrorhizon: insights into the phylogenetic relationship among Boraginaceae species and the maternal lineages of purple gromwells.</title>
        <authorList>
            <person name="Okada T."/>
            <person name="Watanabe K."/>
        </authorList>
    </citation>
    <scope>NUCLEOTIDE SEQUENCE [LARGE SCALE GENOMIC DNA]</scope>
</reference>
<dbReference type="EMBL" id="BAABME010001978">
    <property type="protein sequence ID" value="GAA0152407.1"/>
    <property type="molecule type" value="Genomic_DNA"/>
</dbReference>
<feature type="coiled-coil region" evidence="1">
    <location>
        <begin position="159"/>
        <end position="193"/>
    </location>
</feature>
<evidence type="ECO:0000313" key="3">
    <source>
        <dbReference type="EMBL" id="GAA0152407.1"/>
    </source>
</evidence>
<accession>A0AAV3PKY1</accession>
<protein>
    <submittedName>
        <fullName evidence="3">Uncharacterized protein</fullName>
    </submittedName>
</protein>
<feature type="compositionally biased region" description="Low complexity" evidence="2">
    <location>
        <begin position="30"/>
        <end position="40"/>
    </location>
</feature>
<evidence type="ECO:0000256" key="1">
    <source>
        <dbReference type="SAM" id="Coils"/>
    </source>
</evidence>
<dbReference type="Proteomes" id="UP001454036">
    <property type="component" value="Unassembled WGS sequence"/>
</dbReference>
<keyword evidence="4" id="KW-1185">Reference proteome</keyword>
<organism evidence="3 4">
    <name type="scientific">Lithospermum erythrorhizon</name>
    <name type="common">Purple gromwell</name>
    <name type="synonym">Lithospermum officinale var. erythrorhizon</name>
    <dbReference type="NCBI Taxonomy" id="34254"/>
    <lineage>
        <taxon>Eukaryota</taxon>
        <taxon>Viridiplantae</taxon>
        <taxon>Streptophyta</taxon>
        <taxon>Embryophyta</taxon>
        <taxon>Tracheophyta</taxon>
        <taxon>Spermatophyta</taxon>
        <taxon>Magnoliopsida</taxon>
        <taxon>eudicotyledons</taxon>
        <taxon>Gunneridae</taxon>
        <taxon>Pentapetalae</taxon>
        <taxon>asterids</taxon>
        <taxon>lamiids</taxon>
        <taxon>Boraginales</taxon>
        <taxon>Boraginaceae</taxon>
        <taxon>Boraginoideae</taxon>
        <taxon>Lithospermeae</taxon>
        <taxon>Lithospermum</taxon>
    </lineage>
</organism>